<evidence type="ECO:0000313" key="2">
    <source>
        <dbReference type="Proteomes" id="UP000196440"/>
    </source>
</evidence>
<dbReference type="EMBL" id="NHOI01000003">
    <property type="protein sequence ID" value="OVZ89533.1"/>
    <property type="molecule type" value="Genomic_DNA"/>
</dbReference>
<dbReference type="Proteomes" id="UP000196440">
    <property type="component" value="Unassembled WGS sequence"/>
</dbReference>
<organism evidence="1 2">
    <name type="scientific">Yersinia intermedia</name>
    <dbReference type="NCBI Taxonomy" id="631"/>
    <lineage>
        <taxon>Bacteria</taxon>
        <taxon>Pseudomonadati</taxon>
        <taxon>Pseudomonadota</taxon>
        <taxon>Gammaproteobacteria</taxon>
        <taxon>Enterobacterales</taxon>
        <taxon>Yersiniaceae</taxon>
        <taxon>Yersinia</taxon>
    </lineage>
</organism>
<protein>
    <submittedName>
        <fullName evidence="1">Uncharacterized protein</fullName>
    </submittedName>
</protein>
<accession>A0A209AAI8</accession>
<reference evidence="1 2" key="1">
    <citation type="submission" date="2017-05" db="EMBL/GenBank/DDBJ databases">
        <title>Whole genome sequencing of Yersinia kristensenii.</title>
        <authorList>
            <person name="Campioni F."/>
        </authorList>
    </citation>
    <scope>NUCLEOTIDE SEQUENCE [LARGE SCALE GENOMIC DNA]</scope>
    <source>
        <strain evidence="1 2">CFSAN060536</strain>
    </source>
</reference>
<comment type="caution">
    <text evidence="1">The sequence shown here is derived from an EMBL/GenBank/DDBJ whole genome shotgun (WGS) entry which is preliminary data.</text>
</comment>
<proteinExistence type="predicted"/>
<sequence length="63" mass="7316">MGVIIKEFHGIDKSERTAQARQNPFQRCFNTSFNKFIPSQGPPDNICWHKRGQRVKPLIQTFA</sequence>
<evidence type="ECO:0000313" key="1">
    <source>
        <dbReference type="EMBL" id="OVZ89533.1"/>
    </source>
</evidence>
<gene>
    <name evidence="1" type="ORF">CBW57_02960</name>
</gene>
<name>A0A209AAI8_YERIN</name>
<dbReference type="AlphaFoldDB" id="A0A209AAI8"/>